<feature type="binding site" evidence="9">
    <location>
        <position position="111"/>
    </location>
    <ligand>
        <name>Mg(2+)</name>
        <dbReference type="ChEBI" id="CHEBI:18420"/>
    </ligand>
</feature>
<keyword evidence="9" id="KW-0819">tRNA processing</keyword>
<dbReference type="InterPro" id="IPR036389">
    <property type="entry name" value="RNase_III_sf"/>
</dbReference>
<dbReference type="SMART" id="SM00358">
    <property type="entry name" value="DSRM"/>
    <property type="match status" value="1"/>
</dbReference>
<keyword evidence="13" id="KW-1185">Reference proteome</keyword>
<evidence type="ECO:0000256" key="3">
    <source>
        <dbReference type="ARBA" id="ARBA00022552"/>
    </source>
</evidence>
<evidence type="ECO:0000256" key="2">
    <source>
        <dbReference type="ARBA" id="ARBA00010183"/>
    </source>
</evidence>
<dbReference type="SMART" id="SM00535">
    <property type="entry name" value="RIBOc"/>
    <property type="match status" value="1"/>
</dbReference>
<keyword evidence="5 9" id="KW-0540">Nuclease</keyword>
<evidence type="ECO:0000256" key="5">
    <source>
        <dbReference type="ARBA" id="ARBA00022722"/>
    </source>
</evidence>
<keyword evidence="8 9" id="KW-0694">RNA-binding</keyword>
<evidence type="ECO:0000256" key="1">
    <source>
        <dbReference type="ARBA" id="ARBA00000109"/>
    </source>
</evidence>
<dbReference type="GO" id="GO:0046872">
    <property type="term" value="F:metal ion binding"/>
    <property type="evidence" value="ECO:0007669"/>
    <property type="project" value="UniProtKB-KW"/>
</dbReference>
<dbReference type="Gene3D" id="1.10.1520.10">
    <property type="entry name" value="Ribonuclease III domain"/>
    <property type="match status" value="1"/>
</dbReference>
<sequence>MNELFEKLNIKPKQIKLYEMALTHTSYAHENQVDHNERLEFLGDAVIEILMSDYLYHKDQRDQGVLTKKRAQSVREEALYLYACEIDLPKYMKLGNGETEAKQSMVADAFEALFAAIYIDLGLEVTREVFNRLVIPHLKLVESIKDYKTQLQEMIQLERKSITYKTVKVGGPSHKPIFRSEVHLEDSILLGIGMGSSTKEAEQNAAREALSKVVKGASNDSKVI</sequence>
<organism evidence="12 13">
    <name type="scientific">Acholeplasma oculi</name>
    <dbReference type="NCBI Taxonomy" id="35623"/>
    <lineage>
        <taxon>Bacteria</taxon>
        <taxon>Bacillati</taxon>
        <taxon>Mycoplasmatota</taxon>
        <taxon>Mollicutes</taxon>
        <taxon>Acholeplasmatales</taxon>
        <taxon>Acholeplasmataceae</taxon>
        <taxon>Acholeplasma</taxon>
    </lineage>
</organism>
<keyword evidence="9" id="KW-0963">Cytoplasm</keyword>
<dbReference type="STRING" id="35623.Aocu_12340"/>
<dbReference type="HOGENOM" id="CLU_000907_1_3_14"/>
<dbReference type="GO" id="GO:0005737">
    <property type="term" value="C:cytoplasm"/>
    <property type="evidence" value="ECO:0007669"/>
    <property type="project" value="UniProtKB-SubCell"/>
</dbReference>
<dbReference type="NCBIfam" id="TIGR02191">
    <property type="entry name" value="RNaseIII"/>
    <property type="match status" value="1"/>
</dbReference>
<comment type="similarity">
    <text evidence="2">Belongs to the ribonuclease III family.</text>
</comment>
<feature type="binding site" evidence="9">
    <location>
        <position position="108"/>
    </location>
    <ligand>
        <name>Mg(2+)</name>
        <dbReference type="ChEBI" id="CHEBI:18420"/>
    </ligand>
</feature>
<evidence type="ECO:0000259" key="11">
    <source>
        <dbReference type="PROSITE" id="PS50142"/>
    </source>
</evidence>
<gene>
    <name evidence="9" type="primary">rnc</name>
    <name evidence="12" type="ORF">Aocu_12340</name>
</gene>
<keyword evidence="7 9" id="KW-0378">Hydrolase</keyword>
<dbReference type="FunCoup" id="A0A061AJY3">
    <property type="interactions" value="242"/>
</dbReference>
<reference evidence="13" key="1">
    <citation type="submission" date="2014-05" db="EMBL/GenBank/DDBJ databases">
        <authorList>
            <person name="Kube M."/>
        </authorList>
    </citation>
    <scope>NUCLEOTIDE SEQUENCE [LARGE SCALE GENOMIC DNA]</scope>
</reference>
<dbReference type="KEGG" id="aoc:Aocu_12340"/>
<feature type="active site" evidence="9">
    <location>
        <position position="111"/>
    </location>
</feature>
<dbReference type="GO" id="GO:0006397">
    <property type="term" value="P:mRNA processing"/>
    <property type="evidence" value="ECO:0007669"/>
    <property type="project" value="UniProtKB-UniRule"/>
</dbReference>
<comment type="subunit">
    <text evidence="9">Homodimer.</text>
</comment>
<keyword evidence="9" id="KW-0699">rRNA-binding</keyword>
<evidence type="ECO:0000259" key="10">
    <source>
        <dbReference type="PROSITE" id="PS50137"/>
    </source>
</evidence>
<evidence type="ECO:0000256" key="7">
    <source>
        <dbReference type="ARBA" id="ARBA00022801"/>
    </source>
</evidence>
<dbReference type="InterPro" id="IPR011907">
    <property type="entry name" value="RNase_III"/>
</dbReference>
<dbReference type="Gene3D" id="3.30.160.20">
    <property type="match status" value="1"/>
</dbReference>
<dbReference type="GO" id="GO:0019843">
    <property type="term" value="F:rRNA binding"/>
    <property type="evidence" value="ECO:0007669"/>
    <property type="project" value="UniProtKB-KW"/>
</dbReference>
<feature type="binding site" evidence="9">
    <location>
        <position position="40"/>
    </location>
    <ligand>
        <name>Mg(2+)</name>
        <dbReference type="ChEBI" id="CHEBI:18420"/>
    </ligand>
</feature>
<dbReference type="OrthoDB" id="9805026at2"/>
<dbReference type="EMBL" id="LK028559">
    <property type="protein sequence ID" value="CDR31307.1"/>
    <property type="molecule type" value="Genomic_DNA"/>
</dbReference>
<dbReference type="PROSITE" id="PS50142">
    <property type="entry name" value="RNASE_3_2"/>
    <property type="match status" value="1"/>
</dbReference>
<dbReference type="HAMAP" id="MF_00104">
    <property type="entry name" value="RNase_III"/>
    <property type="match status" value="1"/>
</dbReference>
<dbReference type="Pfam" id="PF14622">
    <property type="entry name" value="Ribonucleas_3_3"/>
    <property type="match status" value="1"/>
</dbReference>
<dbReference type="EC" id="3.1.26.3" evidence="9"/>
<dbReference type="PANTHER" id="PTHR11207">
    <property type="entry name" value="RIBONUCLEASE III"/>
    <property type="match status" value="1"/>
</dbReference>
<comment type="catalytic activity">
    <reaction evidence="1 9">
        <text>Endonucleolytic cleavage to 5'-phosphomonoester.</text>
        <dbReference type="EC" id="3.1.26.3"/>
    </reaction>
</comment>
<dbReference type="AlphaFoldDB" id="A0A061AJY3"/>
<keyword evidence="9" id="KW-0479">Metal-binding</keyword>
<evidence type="ECO:0000313" key="13">
    <source>
        <dbReference type="Proteomes" id="UP000032434"/>
    </source>
</evidence>
<dbReference type="GO" id="GO:0004525">
    <property type="term" value="F:ribonuclease III activity"/>
    <property type="evidence" value="ECO:0007669"/>
    <property type="project" value="UniProtKB-UniRule"/>
</dbReference>
<dbReference type="InterPro" id="IPR014720">
    <property type="entry name" value="dsRBD_dom"/>
</dbReference>
<dbReference type="PROSITE" id="PS00517">
    <property type="entry name" value="RNASE_3_1"/>
    <property type="match status" value="1"/>
</dbReference>
<dbReference type="GO" id="GO:0008033">
    <property type="term" value="P:tRNA processing"/>
    <property type="evidence" value="ECO:0007669"/>
    <property type="project" value="UniProtKB-KW"/>
</dbReference>
<dbReference type="FunFam" id="1.10.1520.10:FF:000001">
    <property type="entry name" value="Ribonuclease 3"/>
    <property type="match status" value="1"/>
</dbReference>
<evidence type="ECO:0000313" key="12">
    <source>
        <dbReference type="EMBL" id="CDR31307.1"/>
    </source>
</evidence>
<proteinExistence type="inferred from homology"/>
<dbReference type="PANTHER" id="PTHR11207:SF0">
    <property type="entry name" value="RIBONUCLEASE 3"/>
    <property type="match status" value="1"/>
</dbReference>
<evidence type="ECO:0000256" key="6">
    <source>
        <dbReference type="ARBA" id="ARBA00022759"/>
    </source>
</evidence>
<protein>
    <recommendedName>
        <fullName evidence="9">Ribonuclease 3</fullName>
        <ecNumber evidence="9">3.1.26.3</ecNumber>
    </recommendedName>
    <alternativeName>
        <fullName evidence="9">Ribonuclease III</fullName>
        <shortName evidence="9">RNase III</shortName>
    </alternativeName>
</protein>
<dbReference type="GO" id="GO:0010468">
    <property type="term" value="P:regulation of gene expression"/>
    <property type="evidence" value="ECO:0007669"/>
    <property type="project" value="TreeGrafter"/>
</dbReference>
<name>A0A061AJY3_9MOLU</name>
<dbReference type="InterPro" id="IPR000999">
    <property type="entry name" value="RNase_III_dom"/>
</dbReference>
<keyword evidence="6 9" id="KW-0255">Endonuclease</keyword>
<evidence type="ECO:0000256" key="9">
    <source>
        <dbReference type="HAMAP-Rule" id="MF_00104"/>
    </source>
</evidence>
<dbReference type="CDD" id="cd10845">
    <property type="entry name" value="DSRM_RNAse_III_family"/>
    <property type="match status" value="1"/>
</dbReference>
<dbReference type="GO" id="GO:0003725">
    <property type="term" value="F:double-stranded RNA binding"/>
    <property type="evidence" value="ECO:0007669"/>
    <property type="project" value="TreeGrafter"/>
</dbReference>
<dbReference type="Proteomes" id="UP000032434">
    <property type="component" value="Chromosome 1"/>
</dbReference>
<dbReference type="PROSITE" id="PS50137">
    <property type="entry name" value="DS_RBD"/>
    <property type="match status" value="1"/>
</dbReference>
<dbReference type="CDD" id="cd00593">
    <property type="entry name" value="RIBOc"/>
    <property type="match status" value="1"/>
</dbReference>
<keyword evidence="4 9" id="KW-0507">mRNA processing</keyword>
<feature type="active site" evidence="9">
    <location>
        <position position="44"/>
    </location>
</feature>
<evidence type="ECO:0000256" key="8">
    <source>
        <dbReference type="ARBA" id="ARBA00022884"/>
    </source>
</evidence>
<keyword evidence="3 9" id="KW-0698">rRNA processing</keyword>
<dbReference type="SUPFAM" id="SSF54768">
    <property type="entry name" value="dsRNA-binding domain-like"/>
    <property type="match status" value="1"/>
</dbReference>
<evidence type="ECO:0000256" key="4">
    <source>
        <dbReference type="ARBA" id="ARBA00022664"/>
    </source>
</evidence>
<dbReference type="PATRIC" id="fig|35623.3.peg.1234"/>
<dbReference type="RefSeq" id="WP_045749739.1">
    <property type="nucleotide sequence ID" value="NZ_FUZK01000001.1"/>
</dbReference>
<dbReference type="GO" id="GO:0006364">
    <property type="term" value="P:rRNA processing"/>
    <property type="evidence" value="ECO:0007669"/>
    <property type="project" value="UniProtKB-UniRule"/>
</dbReference>
<comment type="function">
    <text evidence="9">Digests double-stranded RNA. Involved in the processing of primary rRNA transcript to yield the immediate precursors to the large and small rRNAs (23S and 16S). Processes some mRNAs, and tRNAs when they are encoded in the rRNA operon. Processes pre-crRNA and tracrRNA of type II CRISPR loci if present in the organism.</text>
</comment>
<feature type="domain" description="RNase III" evidence="11">
    <location>
        <begin position="1"/>
        <end position="122"/>
    </location>
</feature>
<feature type="domain" description="DRBM" evidence="10">
    <location>
        <begin position="146"/>
        <end position="215"/>
    </location>
</feature>
<dbReference type="Pfam" id="PF00035">
    <property type="entry name" value="dsrm"/>
    <property type="match status" value="1"/>
</dbReference>
<keyword evidence="9" id="KW-0460">Magnesium</keyword>
<comment type="cofactor">
    <cofactor evidence="9">
        <name>Mg(2+)</name>
        <dbReference type="ChEBI" id="CHEBI:18420"/>
    </cofactor>
</comment>
<accession>A0A061AJY3</accession>
<dbReference type="SUPFAM" id="SSF69065">
    <property type="entry name" value="RNase III domain-like"/>
    <property type="match status" value="1"/>
</dbReference>
<comment type="subcellular location">
    <subcellularLocation>
        <location evidence="9">Cytoplasm</location>
    </subcellularLocation>
</comment>
<dbReference type="InParanoid" id="A0A061AJY3"/>